<comment type="catalytic activity">
    <reaction evidence="16">
        <text>[GlcNAc-(1-&gt;4)-Mur2Ac(oyl-L-Ala-gamma-D-Glu-L-Lys-D-Ala-D-Ala)](n)-di-trans,octa-cis-undecaprenyl diphosphate + beta-D-GlcNAc-(1-&gt;4)-Mur2Ac(oyl-L-Ala-gamma-D-Glu-L-Lys-D-Ala-D-Ala)-di-trans,octa-cis-undecaprenyl diphosphate = [GlcNAc-(1-&gt;4)-Mur2Ac(oyl-L-Ala-gamma-D-Glu-L-Lys-D-Ala-D-Ala)](n+1)-di-trans,octa-cis-undecaprenyl diphosphate + di-trans,octa-cis-undecaprenyl diphosphate + H(+)</text>
        <dbReference type="Rhea" id="RHEA:23708"/>
        <dbReference type="Rhea" id="RHEA-COMP:9602"/>
        <dbReference type="Rhea" id="RHEA-COMP:9603"/>
        <dbReference type="ChEBI" id="CHEBI:15378"/>
        <dbReference type="ChEBI" id="CHEBI:58405"/>
        <dbReference type="ChEBI" id="CHEBI:60033"/>
        <dbReference type="ChEBI" id="CHEBI:78435"/>
        <dbReference type="EC" id="2.4.99.28"/>
    </reaction>
</comment>
<evidence type="ECO:0000256" key="2">
    <source>
        <dbReference type="ARBA" id="ARBA00007090"/>
    </source>
</evidence>
<evidence type="ECO:0000256" key="6">
    <source>
        <dbReference type="ARBA" id="ARBA00022670"/>
    </source>
</evidence>
<evidence type="ECO:0000256" key="5">
    <source>
        <dbReference type="ARBA" id="ARBA00022645"/>
    </source>
</evidence>
<dbReference type="GO" id="GO:0009002">
    <property type="term" value="F:serine-type D-Ala-D-Ala carboxypeptidase activity"/>
    <property type="evidence" value="ECO:0007669"/>
    <property type="project" value="UniProtKB-EC"/>
</dbReference>
<dbReference type="GO" id="GO:0030288">
    <property type="term" value="C:outer membrane-bounded periplasmic space"/>
    <property type="evidence" value="ECO:0007669"/>
    <property type="project" value="TreeGrafter"/>
</dbReference>
<dbReference type="AlphaFoldDB" id="A0A1F5YYB3"/>
<organism evidence="21 22">
    <name type="scientific">Candidatus Gottesmanbacteria bacterium RBG_16_52_11</name>
    <dbReference type="NCBI Taxonomy" id="1798374"/>
    <lineage>
        <taxon>Bacteria</taxon>
        <taxon>Candidatus Gottesmaniibacteriota</taxon>
    </lineage>
</organism>
<dbReference type="GO" id="GO:0006508">
    <property type="term" value="P:proteolysis"/>
    <property type="evidence" value="ECO:0007669"/>
    <property type="project" value="UniProtKB-KW"/>
</dbReference>
<evidence type="ECO:0000256" key="15">
    <source>
        <dbReference type="ARBA" id="ARBA00034000"/>
    </source>
</evidence>
<evidence type="ECO:0000256" key="13">
    <source>
        <dbReference type="ARBA" id="ARBA00023268"/>
    </source>
</evidence>
<evidence type="ECO:0000256" key="9">
    <source>
        <dbReference type="ARBA" id="ARBA00022801"/>
    </source>
</evidence>
<evidence type="ECO:0000256" key="11">
    <source>
        <dbReference type="ARBA" id="ARBA00022984"/>
    </source>
</evidence>
<evidence type="ECO:0000256" key="12">
    <source>
        <dbReference type="ARBA" id="ARBA00023136"/>
    </source>
</evidence>
<dbReference type="SUPFAM" id="SSF53955">
    <property type="entry name" value="Lysozyme-like"/>
    <property type="match status" value="1"/>
</dbReference>
<evidence type="ECO:0000256" key="14">
    <source>
        <dbReference type="ARBA" id="ARBA00023316"/>
    </source>
</evidence>
<keyword evidence="10" id="KW-0133">Cell shape</keyword>
<keyword evidence="12 18" id="KW-0472">Membrane</keyword>
<dbReference type="GO" id="GO:0008955">
    <property type="term" value="F:peptidoglycan glycosyltransferase activity"/>
    <property type="evidence" value="ECO:0007669"/>
    <property type="project" value="UniProtKB-EC"/>
</dbReference>
<evidence type="ECO:0000313" key="21">
    <source>
        <dbReference type="EMBL" id="OGG04957.1"/>
    </source>
</evidence>
<evidence type="ECO:0000256" key="17">
    <source>
        <dbReference type="SAM" id="MobiDB-lite"/>
    </source>
</evidence>
<comment type="similarity">
    <text evidence="3">In the N-terminal section; belongs to the glycosyltransferase 51 family.</text>
</comment>
<keyword evidence="6" id="KW-0645">Protease</keyword>
<dbReference type="STRING" id="1798374.A2Z33_06720"/>
<name>A0A1F5YYB3_9BACT</name>
<protein>
    <submittedName>
        <fullName evidence="21">Uncharacterized protein</fullName>
    </submittedName>
</protein>
<keyword evidence="5" id="KW-0121">Carboxypeptidase</keyword>
<dbReference type="InterPro" id="IPR023346">
    <property type="entry name" value="Lysozyme-like_dom_sf"/>
</dbReference>
<dbReference type="PANTHER" id="PTHR32282">
    <property type="entry name" value="BINDING PROTEIN TRANSPEPTIDASE, PUTATIVE-RELATED"/>
    <property type="match status" value="1"/>
</dbReference>
<dbReference type="Gene3D" id="3.40.710.10">
    <property type="entry name" value="DD-peptidase/beta-lactamase superfamily"/>
    <property type="match status" value="1"/>
</dbReference>
<dbReference type="PANTHER" id="PTHR32282:SF11">
    <property type="entry name" value="PENICILLIN-BINDING PROTEIN 1B"/>
    <property type="match status" value="1"/>
</dbReference>
<comment type="caution">
    <text evidence="21">The sequence shown here is derived from an EMBL/GenBank/DDBJ whole genome shotgun (WGS) entry which is preliminary data.</text>
</comment>
<comment type="similarity">
    <text evidence="2">In the C-terminal section; belongs to the transpeptidase family.</text>
</comment>
<dbReference type="NCBIfam" id="TIGR02074">
    <property type="entry name" value="PBP_1a_fam"/>
    <property type="match status" value="1"/>
</dbReference>
<gene>
    <name evidence="21" type="ORF">A2Z33_06720</name>
</gene>
<dbReference type="InterPro" id="IPR001460">
    <property type="entry name" value="PCN-bd_Tpept"/>
</dbReference>
<evidence type="ECO:0000256" key="3">
    <source>
        <dbReference type="ARBA" id="ARBA00007739"/>
    </source>
</evidence>
<keyword evidence="8" id="KW-0808">Transferase</keyword>
<keyword evidence="9" id="KW-0378">Hydrolase</keyword>
<dbReference type="InterPro" id="IPR036950">
    <property type="entry name" value="PBP_transglycosylase"/>
</dbReference>
<dbReference type="GO" id="GO:0008360">
    <property type="term" value="P:regulation of cell shape"/>
    <property type="evidence" value="ECO:0007669"/>
    <property type="project" value="UniProtKB-KW"/>
</dbReference>
<keyword evidence="4" id="KW-1003">Cell membrane</keyword>
<dbReference type="SUPFAM" id="SSF56601">
    <property type="entry name" value="beta-lactamase/transpeptidase-like"/>
    <property type="match status" value="1"/>
</dbReference>
<sequence>MRLLSFFILLIPLFLLRLGSFARHLIDLVTAAVYSLVRTVLSLLKSAFRRIRQASRKFSKNAAETEGRQSFRALAGVYAEGFRESVRFFIRPLKPVTAFFSGLIRKRNRLRNLNGSVVFTKRGRKARQIVLYPAPLTVAWSIRSFFAGMTFSLIFIFLPLAVHSFVISLPQPQLLTSRNIPVTTKIFDRNGELLYEIYADENRTPRILKEIPQYLQQATIAIEDKDFYNHQGFSMRGIGRAVREITVNHTIQGGSTITQQLVKSALLTPEITLERKVKELILAFWAERIYSKRQILEMYLNQVPYGGTSWGIEAASQMYFGKPVTQLSLAESALLAGLPAAPSEFSPFGPSPEKALARQREVLRRMTEDGYITENQAAEARSQKLTFVQPLTGIKAPHFVMYIRNLLEREFGVRAVARGGLRVKTSLDLGLQEMAERIVRSRVDELQKLDVGNGAALVTNPKTGEILAMVGSRDYFDTGRDGNVNVTTSLRQPGSSIKVVTYTAALERGFTAASIIDDTAVTYRTDSGQLYTPVNYDGRYHGPTPLRYALANSYNIPAVKVLDKVGIQAMIEKGRLMGIKSWDDTGRFGLSLTLGGGDVTMLDMAAVYGSLANGGKRSDPHPVIEVMDYTGRILLKRNNPDTVAATTPEVAWIISSILSDNSARTESFGSNSSLIIPGKTVPVKTGTSNEKRDNWCVGYTPTYVVTVWVGNNDNRPMNPVLTSGVTGASPIWHDIMTELLKDRPDETQPRPDGITSIPCYNGREEYFVKGTETDPSRCKTLPRTPESPTPAPR</sequence>
<dbReference type="Gene3D" id="1.10.3810.10">
    <property type="entry name" value="Biosynthetic peptidoglycan transglycosylase-like"/>
    <property type="match status" value="1"/>
</dbReference>
<evidence type="ECO:0000256" key="18">
    <source>
        <dbReference type="SAM" id="Phobius"/>
    </source>
</evidence>
<evidence type="ECO:0000259" key="19">
    <source>
        <dbReference type="Pfam" id="PF00905"/>
    </source>
</evidence>
<dbReference type="Proteomes" id="UP000178448">
    <property type="component" value="Unassembled WGS sequence"/>
</dbReference>
<dbReference type="GO" id="GO:0009252">
    <property type="term" value="P:peptidoglycan biosynthetic process"/>
    <property type="evidence" value="ECO:0007669"/>
    <property type="project" value="UniProtKB-KW"/>
</dbReference>
<dbReference type="InterPro" id="IPR012338">
    <property type="entry name" value="Beta-lactam/transpept-like"/>
</dbReference>
<keyword evidence="18" id="KW-0812">Transmembrane</keyword>
<feature type="domain" description="Penicillin-binding protein transpeptidase" evidence="19">
    <location>
        <begin position="454"/>
        <end position="735"/>
    </location>
</feature>
<feature type="region of interest" description="Disordered" evidence="17">
    <location>
        <begin position="770"/>
        <end position="793"/>
    </location>
</feature>
<dbReference type="InterPro" id="IPR050396">
    <property type="entry name" value="Glycosyltr_51/Transpeptidase"/>
</dbReference>
<evidence type="ECO:0000256" key="7">
    <source>
        <dbReference type="ARBA" id="ARBA00022676"/>
    </source>
</evidence>
<dbReference type="GO" id="GO:0005886">
    <property type="term" value="C:plasma membrane"/>
    <property type="evidence" value="ECO:0007669"/>
    <property type="project" value="UniProtKB-SubCell"/>
</dbReference>
<evidence type="ECO:0000256" key="10">
    <source>
        <dbReference type="ARBA" id="ARBA00022960"/>
    </source>
</evidence>
<feature type="domain" description="Glycosyl transferase family 51" evidence="20">
    <location>
        <begin position="191"/>
        <end position="366"/>
    </location>
</feature>
<accession>A0A1F5YYB3</accession>
<keyword evidence="11" id="KW-0573">Peptidoglycan synthesis</keyword>
<evidence type="ECO:0000256" key="1">
    <source>
        <dbReference type="ARBA" id="ARBA00004236"/>
    </source>
</evidence>
<keyword evidence="13" id="KW-0511">Multifunctional enzyme</keyword>
<evidence type="ECO:0000259" key="20">
    <source>
        <dbReference type="Pfam" id="PF00912"/>
    </source>
</evidence>
<keyword evidence="18" id="KW-1133">Transmembrane helix</keyword>
<evidence type="ECO:0000313" key="22">
    <source>
        <dbReference type="Proteomes" id="UP000178448"/>
    </source>
</evidence>
<reference evidence="21 22" key="1">
    <citation type="journal article" date="2016" name="Nat. Commun.">
        <title>Thousands of microbial genomes shed light on interconnected biogeochemical processes in an aquifer system.</title>
        <authorList>
            <person name="Anantharaman K."/>
            <person name="Brown C.T."/>
            <person name="Hug L.A."/>
            <person name="Sharon I."/>
            <person name="Castelle C.J."/>
            <person name="Probst A.J."/>
            <person name="Thomas B.C."/>
            <person name="Singh A."/>
            <person name="Wilkins M.J."/>
            <person name="Karaoz U."/>
            <person name="Brodie E.L."/>
            <person name="Williams K.H."/>
            <person name="Hubbard S.S."/>
            <person name="Banfield J.F."/>
        </authorList>
    </citation>
    <scope>NUCLEOTIDE SEQUENCE [LARGE SCALE GENOMIC DNA]</scope>
</reference>
<dbReference type="Pfam" id="PF00905">
    <property type="entry name" value="Transpeptidase"/>
    <property type="match status" value="1"/>
</dbReference>
<dbReference type="GO" id="GO:0071555">
    <property type="term" value="P:cell wall organization"/>
    <property type="evidence" value="ECO:0007669"/>
    <property type="project" value="UniProtKB-KW"/>
</dbReference>
<comment type="catalytic activity">
    <reaction evidence="15">
        <text>Preferential cleavage: (Ac)2-L-Lys-D-Ala-|-D-Ala. Also transpeptidation of peptidyl-alanyl moieties that are N-acyl substituents of D-alanine.</text>
        <dbReference type="EC" id="3.4.16.4"/>
    </reaction>
</comment>
<dbReference type="EMBL" id="MFJD01000001">
    <property type="protein sequence ID" value="OGG04957.1"/>
    <property type="molecule type" value="Genomic_DNA"/>
</dbReference>
<proteinExistence type="inferred from homology"/>
<dbReference type="GO" id="GO:0008658">
    <property type="term" value="F:penicillin binding"/>
    <property type="evidence" value="ECO:0007669"/>
    <property type="project" value="InterPro"/>
</dbReference>
<evidence type="ECO:0000256" key="16">
    <source>
        <dbReference type="ARBA" id="ARBA00049902"/>
    </source>
</evidence>
<comment type="subcellular location">
    <subcellularLocation>
        <location evidence="1">Cell membrane</location>
    </subcellularLocation>
</comment>
<evidence type="ECO:0000256" key="4">
    <source>
        <dbReference type="ARBA" id="ARBA00022475"/>
    </source>
</evidence>
<dbReference type="Pfam" id="PF00912">
    <property type="entry name" value="Transgly"/>
    <property type="match status" value="1"/>
</dbReference>
<feature type="transmembrane region" description="Helical" evidence="18">
    <location>
        <begin position="145"/>
        <end position="169"/>
    </location>
</feature>
<dbReference type="FunFam" id="1.10.3810.10:FF:000001">
    <property type="entry name" value="Penicillin-binding protein 1A"/>
    <property type="match status" value="1"/>
</dbReference>
<keyword evidence="14" id="KW-0961">Cell wall biogenesis/degradation</keyword>
<feature type="transmembrane region" description="Helical" evidence="18">
    <location>
        <begin position="31"/>
        <end position="48"/>
    </location>
</feature>
<keyword evidence="7" id="KW-0328">Glycosyltransferase</keyword>
<dbReference type="InterPro" id="IPR001264">
    <property type="entry name" value="Glyco_trans_51"/>
</dbReference>
<evidence type="ECO:0000256" key="8">
    <source>
        <dbReference type="ARBA" id="ARBA00022679"/>
    </source>
</evidence>